<keyword evidence="1" id="KW-0472">Membrane</keyword>
<evidence type="ECO:0000313" key="2">
    <source>
        <dbReference type="EMBL" id="MBP3952512.1"/>
    </source>
</evidence>
<accession>A0A941AQD0</accession>
<keyword evidence="1" id="KW-1133">Transmembrane helix</keyword>
<sequence>MKRKWSLFFWGIVTVLVISFLHVHNNGTLLGKNVAINHSKEYVSEIYNLDRDDIALYGTKFYPGKGHYSIVLQHQISDLYVVDVKLKSFSTEIYYINDVTGSYDKEVLLDSLDR</sequence>
<dbReference type="RefSeq" id="WP_210598281.1">
    <property type="nucleotide sequence ID" value="NZ_JAGKSQ010000006.1"/>
</dbReference>
<keyword evidence="1" id="KW-0812">Transmembrane</keyword>
<organism evidence="2 3">
    <name type="scientific">Halalkalibacter suaedae</name>
    <dbReference type="NCBI Taxonomy" id="2822140"/>
    <lineage>
        <taxon>Bacteria</taxon>
        <taxon>Bacillati</taxon>
        <taxon>Bacillota</taxon>
        <taxon>Bacilli</taxon>
        <taxon>Bacillales</taxon>
        <taxon>Bacillaceae</taxon>
        <taxon>Halalkalibacter</taxon>
    </lineage>
</organism>
<gene>
    <name evidence="2" type="ORF">J7W16_15410</name>
</gene>
<proteinExistence type="predicted"/>
<dbReference type="Proteomes" id="UP000678228">
    <property type="component" value="Unassembled WGS sequence"/>
</dbReference>
<keyword evidence="3" id="KW-1185">Reference proteome</keyword>
<reference evidence="2" key="1">
    <citation type="submission" date="2021-03" db="EMBL/GenBank/DDBJ databases">
        <title>Bacillus suaedae sp. nov., isolated from Suaeda aralocaspica.</title>
        <authorList>
            <person name="Lei R.F.R."/>
        </authorList>
    </citation>
    <scope>NUCLEOTIDE SEQUENCE</scope>
    <source>
        <strain evidence="2">YZJH907-2</strain>
    </source>
</reference>
<protein>
    <recommendedName>
        <fullName evidence="4">DUF3139 domain-containing protein</fullName>
    </recommendedName>
</protein>
<dbReference type="AlphaFoldDB" id="A0A941AQD0"/>
<evidence type="ECO:0000256" key="1">
    <source>
        <dbReference type="SAM" id="Phobius"/>
    </source>
</evidence>
<evidence type="ECO:0008006" key="4">
    <source>
        <dbReference type="Google" id="ProtNLM"/>
    </source>
</evidence>
<comment type="caution">
    <text evidence="2">The sequence shown here is derived from an EMBL/GenBank/DDBJ whole genome shotgun (WGS) entry which is preliminary data.</text>
</comment>
<name>A0A941AQD0_9BACI</name>
<feature type="transmembrane region" description="Helical" evidence="1">
    <location>
        <begin position="7"/>
        <end position="24"/>
    </location>
</feature>
<dbReference type="EMBL" id="JAGKSQ010000006">
    <property type="protein sequence ID" value="MBP3952512.1"/>
    <property type="molecule type" value="Genomic_DNA"/>
</dbReference>
<evidence type="ECO:0000313" key="3">
    <source>
        <dbReference type="Proteomes" id="UP000678228"/>
    </source>
</evidence>